<name>A0AAW1YT53_RUBAR</name>
<dbReference type="GO" id="GO:0005634">
    <property type="term" value="C:nucleus"/>
    <property type="evidence" value="ECO:0007669"/>
    <property type="project" value="TreeGrafter"/>
</dbReference>
<dbReference type="PANTHER" id="PTHR31662:SF33">
    <property type="entry name" value="DNA-BINDING STOREKEEPER PROTEIN TRANSCRIPTIONAL REGULATOR-LIKE PROTEIN"/>
    <property type="match status" value="1"/>
</dbReference>
<evidence type="ECO:0000313" key="5">
    <source>
        <dbReference type="Proteomes" id="UP001457282"/>
    </source>
</evidence>
<dbReference type="Pfam" id="PF04504">
    <property type="entry name" value="GeBP-like_DBD"/>
    <property type="match status" value="1"/>
</dbReference>
<evidence type="ECO:0000256" key="2">
    <source>
        <dbReference type="SAM" id="MobiDB-lite"/>
    </source>
</evidence>
<feature type="region of interest" description="Disordered" evidence="2">
    <location>
        <begin position="251"/>
        <end position="292"/>
    </location>
</feature>
<feature type="compositionally biased region" description="Basic and acidic residues" evidence="2">
    <location>
        <begin position="278"/>
        <end position="292"/>
    </location>
</feature>
<accession>A0AAW1YT53</accession>
<comment type="caution">
    <text evidence="4">The sequence shown here is derived from an EMBL/GenBank/DDBJ whole genome shotgun (WGS) entry which is preliminary data.</text>
</comment>
<dbReference type="EMBL" id="JBEDUW010000001">
    <property type="protein sequence ID" value="KAK9951604.1"/>
    <property type="molecule type" value="Genomic_DNA"/>
</dbReference>
<dbReference type="AlphaFoldDB" id="A0AAW1YT53"/>
<dbReference type="InterPro" id="IPR053932">
    <property type="entry name" value="GeBP-like_DBD"/>
</dbReference>
<organism evidence="4 5">
    <name type="scientific">Rubus argutus</name>
    <name type="common">Southern blackberry</name>
    <dbReference type="NCBI Taxonomy" id="59490"/>
    <lineage>
        <taxon>Eukaryota</taxon>
        <taxon>Viridiplantae</taxon>
        <taxon>Streptophyta</taxon>
        <taxon>Embryophyta</taxon>
        <taxon>Tracheophyta</taxon>
        <taxon>Spermatophyta</taxon>
        <taxon>Magnoliopsida</taxon>
        <taxon>eudicotyledons</taxon>
        <taxon>Gunneridae</taxon>
        <taxon>Pentapetalae</taxon>
        <taxon>rosids</taxon>
        <taxon>fabids</taxon>
        <taxon>Rosales</taxon>
        <taxon>Rosaceae</taxon>
        <taxon>Rosoideae</taxon>
        <taxon>Rosoideae incertae sedis</taxon>
        <taxon>Rubus</taxon>
    </lineage>
</organism>
<feature type="compositionally biased region" description="Basic and acidic residues" evidence="2">
    <location>
        <begin position="251"/>
        <end position="269"/>
    </location>
</feature>
<evidence type="ECO:0000256" key="1">
    <source>
        <dbReference type="ARBA" id="ARBA00010820"/>
    </source>
</evidence>
<feature type="domain" description="Glabrous enhancer-binding protein-like DBD" evidence="3">
    <location>
        <begin position="137"/>
        <end position="223"/>
    </location>
</feature>
<sequence>MASSALNENQHVVSSLPNNDLEGIVAADTFEGSSSESGDIKCVNEAHSRKQIEKKKKKKIAIPNHASSVVVDSRAAIPKRPREEKVDVNRSENRSVAVAVSAKRKKVKVAKSTTTSTVTADVNKLKPNNKSSSAGITWTDNEEMAILGGLISFNGENIQQKPQDFYMYIKDRLGKGDPIQVQKKVASLKKKYRRMLQQAQNNQASFTNSHEEMIFNLSKICWGEETKSETKNTTIADVDAVKINKKVQTPAEKKNVQIHMDKKNQEQKNEGLTNLQDQKNEGNEGLRNLQDQKNEGLRNLQDQKNEGLMNLQDQKNDGLMNLQDQKNEGMKNLQDQKNKGLMKLQDQKNEVLMNKDQMKEIQRSEIFQVLRNGLHNYFKTEPFDPMWAEAEEIDSLADDWKEFKIAEAKYKMAKAKFDMKAKGIAIEVYEEFGYPNDS</sequence>
<comment type="similarity">
    <text evidence="1">Belongs to the GeBP family.</text>
</comment>
<evidence type="ECO:0000259" key="3">
    <source>
        <dbReference type="Pfam" id="PF04504"/>
    </source>
</evidence>
<dbReference type="GO" id="GO:0006355">
    <property type="term" value="P:regulation of DNA-templated transcription"/>
    <property type="evidence" value="ECO:0007669"/>
    <property type="project" value="InterPro"/>
</dbReference>
<gene>
    <name evidence="4" type="ORF">M0R45_007042</name>
</gene>
<dbReference type="PANTHER" id="PTHR31662">
    <property type="entry name" value="BNAANNG10740D PROTEIN-RELATED"/>
    <property type="match status" value="1"/>
</dbReference>
<evidence type="ECO:0000313" key="4">
    <source>
        <dbReference type="EMBL" id="KAK9951604.1"/>
    </source>
</evidence>
<reference evidence="4 5" key="1">
    <citation type="journal article" date="2023" name="G3 (Bethesda)">
        <title>A chromosome-length genome assembly and annotation of blackberry (Rubus argutus, cv. 'Hillquist').</title>
        <authorList>
            <person name="Bruna T."/>
            <person name="Aryal R."/>
            <person name="Dudchenko O."/>
            <person name="Sargent D.J."/>
            <person name="Mead D."/>
            <person name="Buti M."/>
            <person name="Cavallini A."/>
            <person name="Hytonen T."/>
            <person name="Andres J."/>
            <person name="Pham M."/>
            <person name="Weisz D."/>
            <person name="Mascagni F."/>
            <person name="Usai G."/>
            <person name="Natali L."/>
            <person name="Bassil N."/>
            <person name="Fernandez G.E."/>
            <person name="Lomsadze A."/>
            <person name="Armour M."/>
            <person name="Olukolu B."/>
            <person name="Poorten T."/>
            <person name="Britton C."/>
            <person name="Davik J."/>
            <person name="Ashrafi H."/>
            <person name="Aiden E.L."/>
            <person name="Borodovsky M."/>
            <person name="Worthington M."/>
        </authorList>
    </citation>
    <scope>NUCLEOTIDE SEQUENCE [LARGE SCALE GENOMIC DNA]</scope>
    <source>
        <strain evidence="4">PI 553951</strain>
    </source>
</reference>
<dbReference type="Proteomes" id="UP001457282">
    <property type="component" value="Unassembled WGS sequence"/>
</dbReference>
<dbReference type="InterPro" id="IPR007592">
    <property type="entry name" value="GEBP"/>
</dbReference>
<protein>
    <recommendedName>
        <fullName evidence="3">Glabrous enhancer-binding protein-like DBD domain-containing protein</fullName>
    </recommendedName>
</protein>
<keyword evidence="5" id="KW-1185">Reference proteome</keyword>
<proteinExistence type="inferred from homology"/>